<proteinExistence type="predicted"/>
<feature type="compositionally biased region" description="Low complexity" evidence="1">
    <location>
        <begin position="30"/>
        <end position="43"/>
    </location>
</feature>
<evidence type="ECO:0000256" key="1">
    <source>
        <dbReference type="SAM" id="MobiDB-lite"/>
    </source>
</evidence>
<dbReference type="Proteomes" id="UP000626982">
    <property type="component" value="Unassembled WGS sequence"/>
</dbReference>
<feature type="region of interest" description="Disordered" evidence="1">
    <location>
        <begin position="30"/>
        <end position="50"/>
    </location>
</feature>
<organism evidence="2 3">
    <name type="scientific">Agrococcus terreus</name>
    <dbReference type="NCBI Taxonomy" id="574649"/>
    <lineage>
        <taxon>Bacteria</taxon>
        <taxon>Bacillati</taxon>
        <taxon>Actinomycetota</taxon>
        <taxon>Actinomycetes</taxon>
        <taxon>Micrococcales</taxon>
        <taxon>Microbacteriaceae</taxon>
        <taxon>Agrococcus</taxon>
    </lineage>
</organism>
<dbReference type="RefSeq" id="WP_188717806.1">
    <property type="nucleotide sequence ID" value="NZ_BAABBD010000002.1"/>
</dbReference>
<reference evidence="3" key="1">
    <citation type="journal article" date="2019" name="Int. J. Syst. Evol. Microbiol.">
        <title>The Global Catalogue of Microorganisms (GCM) 10K type strain sequencing project: providing services to taxonomists for standard genome sequencing and annotation.</title>
        <authorList>
            <consortium name="The Broad Institute Genomics Platform"/>
            <consortium name="The Broad Institute Genome Sequencing Center for Infectious Disease"/>
            <person name="Wu L."/>
            <person name="Ma J."/>
        </authorList>
    </citation>
    <scope>NUCLEOTIDE SEQUENCE [LARGE SCALE GENOMIC DNA]</scope>
    <source>
        <strain evidence="3">CGMCC 1.6960</strain>
    </source>
</reference>
<gene>
    <name evidence="2" type="ORF">GCM10010968_17790</name>
</gene>
<comment type="caution">
    <text evidence="2">The sequence shown here is derived from an EMBL/GenBank/DDBJ whole genome shotgun (WGS) entry which is preliminary data.</text>
</comment>
<name>A0ABQ2KM10_9MICO</name>
<dbReference type="PROSITE" id="PS51257">
    <property type="entry name" value="PROKAR_LIPOPROTEIN"/>
    <property type="match status" value="1"/>
</dbReference>
<sequence>MTDTRLRTAVAGLVLAAGLLVGGCGLLPSPAPSSSAAEPSGSATGEPGTQAEQCAQVLAQVQSIGDDIGRLGEMVTNDPFGALGLLTSISERVGSLQAQVTDPELLERIGEIQTGWDALVADAQESLGAGDASGLQRAADQVAQLGQQVTELQQFCTGA</sequence>
<accession>A0ABQ2KM10</accession>
<protein>
    <submittedName>
        <fullName evidence="2">Uncharacterized protein</fullName>
    </submittedName>
</protein>
<dbReference type="EMBL" id="BMLM01000001">
    <property type="protein sequence ID" value="GGN85279.1"/>
    <property type="molecule type" value="Genomic_DNA"/>
</dbReference>
<evidence type="ECO:0000313" key="2">
    <source>
        <dbReference type="EMBL" id="GGN85279.1"/>
    </source>
</evidence>
<evidence type="ECO:0000313" key="3">
    <source>
        <dbReference type="Proteomes" id="UP000626982"/>
    </source>
</evidence>
<keyword evidence="3" id="KW-1185">Reference proteome</keyword>